<sequence length="35" mass="4357">MRLLASKYSYNLKLFCHKYYNLLYFACIKLIVFLY</sequence>
<protein>
    <submittedName>
        <fullName evidence="2">Uncharacterized protein</fullName>
    </submittedName>
</protein>
<keyword evidence="1" id="KW-0472">Membrane</keyword>
<accession>A0A8S5MXW9</accession>
<keyword evidence="1" id="KW-1133">Transmembrane helix</keyword>
<evidence type="ECO:0000256" key="1">
    <source>
        <dbReference type="SAM" id="Phobius"/>
    </source>
</evidence>
<reference evidence="2" key="1">
    <citation type="journal article" date="2021" name="Proc. Natl. Acad. Sci. U.S.A.">
        <title>A Catalog of Tens of Thousands of Viruses from Human Metagenomes Reveals Hidden Associations with Chronic Diseases.</title>
        <authorList>
            <person name="Tisza M.J."/>
            <person name="Buck C.B."/>
        </authorList>
    </citation>
    <scope>NUCLEOTIDE SEQUENCE</scope>
    <source>
        <strain evidence="2">CtuUw41</strain>
    </source>
</reference>
<proteinExistence type="predicted"/>
<evidence type="ECO:0000313" key="2">
    <source>
        <dbReference type="EMBL" id="DAD87214.1"/>
    </source>
</evidence>
<dbReference type="EMBL" id="BK015017">
    <property type="protein sequence ID" value="DAD87214.1"/>
    <property type="molecule type" value="Genomic_DNA"/>
</dbReference>
<keyword evidence="1" id="KW-0812">Transmembrane</keyword>
<organism evidence="2">
    <name type="scientific">Siphoviridae sp. ctuUw41</name>
    <dbReference type="NCBI Taxonomy" id="2826503"/>
    <lineage>
        <taxon>Viruses</taxon>
        <taxon>Duplodnaviria</taxon>
        <taxon>Heunggongvirae</taxon>
        <taxon>Uroviricota</taxon>
        <taxon>Caudoviricetes</taxon>
    </lineage>
</organism>
<name>A0A8S5MXW9_9CAUD</name>
<feature type="transmembrane region" description="Helical" evidence="1">
    <location>
        <begin position="12"/>
        <end position="34"/>
    </location>
</feature>